<evidence type="ECO:0000256" key="7">
    <source>
        <dbReference type="ARBA" id="ARBA00022741"/>
    </source>
</evidence>
<dbReference type="FunFam" id="3.40.50.300:FF:000174">
    <property type="entry name" value="HPr kinase/phosphorylase"/>
    <property type="match status" value="1"/>
</dbReference>
<evidence type="ECO:0000259" key="13">
    <source>
        <dbReference type="Pfam" id="PF02603"/>
    </source>
</evidence>
<keyword evidence="5" id="KW-0808">Transferase</keyword>
<dbReference type="SUPFAM" id="SSF53795">
    <property type="entry name" value="PEP carboxykinase-like"/>
    <property type="match status" value="1"/>
</dbReference>
<dbReference type="CDD" id="cd01918">
    <property type="entry name" value="HprK_C"/>
    <property type="match status" value="1"/>
</dbReference>
<keyword evidence="8 15" id="KW-0418">Kinase</keyword>
<comment type="catalytic activity">
    <reaction evidence="12">
        <text>[HPr protein]-O-phospho-L-serine + phosphate + H(+) = [HPr protein]-L-serine + diphosphate</text>
        <dbReference type="Rhea" id="RHEA:46604"/>
        <dbReference type="Rhea" id="RHEA-COMP:11602"/>
        <dbReference type="Rhea" id="RHEA-COMP:11603"/>
        <dbReference type="ChEBI" id="CHEBI:15378"/>
        <dbReference type="ChEBI" id="CHEBI:29999"/>
        <dbReference type="ChEBI" id="CHEBI:33019"/>
        <dbReference type="ChEBI" id="CHEBI:43474"/>
        <dbReference type="ChEBI" id="CHEBI:83421"/>
    </reaction>
</comment>
<comment type="similarity">
    <text evidence="3">Belongs to the HPrK/P family.</text>
</comment>
<keyword evidence="7" id="KW-0547">Nucleotide-binding</keyword>
<feature type="domain" description="HPr(Ser) kinase/phosphorylase N-terminal" evidence="13">
    <location>
        <begin position="45"/>
        <end position="172"/>
    </location>
</feature>
<evidence type="ECO:0000256" key="3">
    <source>
        <dbReference type="ARBA" id="ARBA00006883"/>
    </source>
</evidence>
<comment type="cofactor">
    <cofactor evidence="2">
        <name>Mg(2+)</name>
        <dbReference type="ChEBI" id="CHEBI:18420"/>
    </cofactor>
</comment>
<evidence type="ECO:0000256" key="1">
    <source>
        <dbReference type="ARBA" id="ARBA00001120"/>
    </source>
</evidence>
<evidence type="ECO:0000256" key="4">
    <source>
        <dbReference type="ARBA" id="ARBA00022527"/>
    </source>
</evidence>
<dbReference type="GO" id="GO:0005524">
    <property type="term" value="F:ATP binding"/>
    <property type="evidence" value="ECO:0007669"/>
    <property type="project" value="UniProtKB-KW"/>
</dbReference>
<dbReference type="InterPro" id="IPR011126">
    <property type="entry name" value="Hpr_kin/Pase_Hpr_N"/>
</dbReference>
<dbReference type="InterPro" id="IPR028979">
    <property type="entry name" value="Ser_kin/Pase_Hpr-like_N_sf"/>
</dbReference>
<dbReference type="EMBL" id="AUZX01014610">
    <property type="protein sequence ID" value="EQD31717.1"/>
    <property type="molecule type" value="Genomic_DNA"/>
</dbReference>
<evidence type="ECO:0000256" key="11">
    <source>
        <dbReference type="ARBA" id="ARBA00023268"/>
    </source>
</evidence>
<keyword evidence="6" id="KW-0479">Metal-binding</keyword>
<dbReference type="AlphaFoldDB" id="T0YIC7"/>
<dbReference type="InterPro" id="IPR027417">
    <property type="entry name" value="P-loop_NTPase"/>
</dbReference>
<dbReference type="InterPro" id="IPR003755">
    <property type="entry name" value="HPr(Ser)_kin/Pase"/>
</dbReference>
<dbReference type="Pfam" id="PF02603">
    <property type="entry name" value="Hpr_kinase_N"/>
    <property type="match status" value="1"/>
</dbReference>
<evidence type="ECO:0000256" key="6">
    <source>
        <dbReference type="ARBA" id="ARBA00022723"/>
    </source>
</evidence>
<dbReference type="InterPro" id="IPR011104">
    <property type="entry name" value="Hpr_kin/Pase_C"/>
</dbReference>
<dbReference type="GO" id="GO:0006109">
    <property type="term" value="P:regulation of carbohydrate metabolic process"/>
    <property type="evidence" value="ECO:0007669"/>
    <property type="project" value="InterPro"/>
</dbReference>
<dbReference type="GO" id="GO:0004674">
    <property type="term" value="F:protein serine/threonine kinase activity"/>
    <property type="evidence" value="ECO:0007669"/>
    <property type="project" value="UniProtKB-KW"/>
</dbReference>
<feature type="domain" description="HPr kinase/phosphorylase C-terminal" evidence="14">
    <location>
        <begin position="176"/>
        <end position="347"/>
    </location>
</feature>
<reference evidence="15" key="2">
    <citation type="journal article" date="2014" name="ISME J.">
        <title>Microbial stratification in low pH oxic and suboxic macroscopic growths along an acid mine drainage.</title>
        <authorList>
            <person name="Mendez-Garcia C."/>
            <person name="Mesa V."/>
            <person name="Sprenger R.R."/>
            <person name="Richter M."/>
            <person name="Diez M.S."/>
            <person name="Solano J."/>
            <person name="Bargiela R."/>
            <person name="Golyshina O.V."/>
            <person name="Manteca A."/>
            <person name="Ramos J.L."/>
            <person name="Gallego J.R."/>
            <person name="Llorente I."/>
            <person name="Martins Dos Santos V.A."/>
            <person name="Jensen O.N."/>
            <person name="Pelaez A.I."/>
            <person name="Sanchez J."/>
            <person name="Ferrer M."/>
        </authorList>
    </citation>
    <scope>NUCLEOTIDE SEQUENCE</scope>
</reference>
<organism evidence="15">
    <name type="scientific">mine drainage metagenome</name>
    <dbReference type="NCBI Taxonomy" id="410659"/>
    <lineage>
        <taxon>unclassified sequences</taxon>
        <taxon>metagenomes</taxon>
        <taxon>ecological metagenomes</taxon>
    </lineage>
</organism>
<dbReference type="HAMAP" id="MF_01249">
    <property type="entry name" value="HPr_kinase"/>
    <property type="match status" value="1"/>
</dbReference>
<evidence type="ECO:0000256" key="9">
    <source>
        <dbReference type="ARBA" id="ARBA00022840"/>
    </source>
</evidence>
<evidence type="ECO:0000256" key="8">
    <source>
        <dbReference type="ARBA" id="ARBA00022777"/>
    </source>
</evidence>
<comment type="caution">
    <text evidence="15">The sequence shown here is derived from an EMBL/GenBank/DDBJ whole genome shotgun (WGS) entry which is preliminary data.</text>
</comment>
<evidence type="ECO:0000256" key="5">
    <source>
        <dbReference type="ARBA" id="ARBA00022679"/>
    </source>
</evidence>
<reference evidence="15" key="1">
    <citation type="submission" date="2013-08" db="EMBL/GenBank/DDBJ databases">
        <authorList>
            <person name="Mendez C."/>
            <person name="Richter M."/>
            <person name="Ferrer M."/>
            <person name="Sanchez J."/>
        </authorList>
    </citation>
    <scope>NUCLEOTIDE SEQUENCE</scope>
</reference>
<gene>
    <name evidence="15" type="ORF">B1A_19794</name>
</gene>
<dbReference type="GO" id="GO:0000155">
    <property type="term" value="F:phosphorelay sensor kinase activity"/>
    <property type="evidence" value="ECO:0007669"/>
    <property type="project" value="InterPro"/>
</dbReference>
<proteinExistence type="inferred from homology"/>
<comment type="catalytic activity">
    <reaction evidence="1">
        <text>[HPr protein]-L-serine + ATP = [HPr protein]-O-phospho-L-serine + ADP + H(+)</text>
        <dbReference type="Rhea" id="RHEA:46600"/>
        <dbReference type="Rhea" id="RHEA-COMP:11602"/>
        <dbReference type="Rhea" id="RHEA-COMP:11603"/>
        <dbReference type="ChEBI" id="CHEBI:15378"/>
        <dbReference type="ChEBI" id="CHEBI:29999"/>
        <dbReference type="ChEBI" id="CHEBI:30616"/>
        <dbReference type="ChEBI" id="CHEBI:83421"/>
        <dbReference type="ChEBI" id="CHEBI:456216"/>
    </reaction>
</comment>
<evidence type="ECO:0000313" key="15">
    <source>
        <dbReference type="EMBL" id="EQD31717.1"/>
    </source>
</evidence>
<dbReference type="PANTHER" id="PTHR30305">
    <property type="entry name" value="PROTEIN YJDM-RELATED"/>
    <property type="match status" value="1"/>
</dbReference>
<dbReference type="Pfam" id="PF07475">
    <property type="entry name" value="Hpr_kinase_C"/>
    <property type="match status" value="1"/>
</dbReference>
<dbReference type="SUPFAM" id="SSF75138">
    <property type="entry name" value="HprK N-terminal domain-like"/>
    <property type="match status" value="1"/>
</dbReference>
<dbReference type="PANTHER" id="PTHR30305:SF1">
    <property type="entry name" value="HPR KINASE_PHOSPHORYLASE"/>
    <property type="match status" value="1"/>
</dbReference>
<dbReference type="Gene3D" id="3.40.50.300">
    <property type="entry name" value="P-loop containing nucleotide triphosphate hydrolases"/>
    <property type="match status" value="1"/>
</dbReference>
<keyword evidence="11" id="KW-0511">Multifunctional enzyme</keyword>
<evidence type="ECO:0000256" key="10">
    <source>
        <dbReference type="ARBA" id="ARBA00022842"/>
    </source>
</evidence>
<keyword evidence="10" id="KW-0460">Magnesium</keyword>
<dbReference type="Gene3D" id="3.40.1390.20">
    <property type="entry name" value="HprK N-terminal domain-like"/>
    <property type="match status" value="1"/>
</dbReference>
<accession>T0YIC7</accession>
<dbReference type="NCBIfam" id="TIGR00679">
    <property type="entry name" value="hpr-ser"/>
    <property type="match status" value="1"/>
</dbReference>
<keyword evidence="9" id="KW-0067">ATP-binding</keyword>
<dbReference type="GO" id="GO:0046872">
    <property type="term" value="F:metal ion binding"/>
    <property type="evidence" value="ECO:0007669"/>
    <property type="project" value="UniProtKB-KW"/>
</dbReference>
<evidence type="ECO:0000256" key="12">
    <source>
        <dbReference type="ARBA" id="ARBA00047657"/>
    </source>
</evidence>
<name>T0YIC7_9ZZZZ</name>
<keyword evidence="4" id="KW-0723">Serine/threonine-protein kinase</keyword>
<sequence length="358" mass="40115">MGEGWILSEAQDDTRGALNLTRDTRAIPCWQNAQVTRRAERMERITARQLFEKVSERLALRWVAGVRGESRLLEPSAGRERRPSLVGYLNVIYPNRVQIVGSEELAYLDGLEPRQRWETLQKIFVHRPVAVVVTKDQAVPADLREAAEDSDTPLWISAQRGHEIYTWLQYHLTRVLARAQTLHGVLMEIYSIGVLVTGEPGTGKSELALDLITRGHRLVADDAPEFSLIAPDVIDGACPELLRDLLEVRGLGVLNVREMYGHTAVKDSKYLRLVLHLLPSGEHSGDRDGMQRLTGVLGQREILGVKMPQITIPVAPGRNLAVLAEAAVRNHMLKSKGIDPAQTFIDRQAHQMQKLPPW</sequence>
<evidence type="ECO:0000256" key="2">
    <source>
        <dbReference type="ARBA" id="ARBA00001946"/>
    </source>
</evidence>
<protein>
    <submittedName>
        <fullName evidence="15">HPr kinase/phosphorylase</fullName>
    </submittedName>
</protein>
<evidence type="ECO:0000259" key="14">
    <source>
        <dbReference type="Pfam" id="PF07475"/>
    </source>
</evidence>